<proteinExistence type="predicted"/>
<sequence>MNDKETKPVTVTICDRIGDGDGLCELPKNDTNDVSIDGETGAMVQKDAPDDVGVDTGDSYSSVRTCIQKVRAHSPPPHNKLSQMMLKNSRFWAESAVVRTELAAINHFLTELTTWNVLIVLTTSKPSCLAEVKFVSLASAAKGEVATARISWQRRGRYHLYQSPRMRLLPLDEVATARISAEKEVATACISFEDKVAISHNIAEDNAVTTARISAKDEAATARISAEDEAATACISAEDEAATARISTCYYLYQQQDNFPTYIARLIVRFT</sequence>
<dbReference type="EMBL" id="MU806061">
    <property type="protein sequence ID" value="KAJ3840842.1"/>
    <property type="molecule type" value="Genomic_DNA"/>
</dbReference>
<dbReference type="Proteomes" id="UP001163846">
    <property type="component" value="Unassembled WGS sequence"/>
</dbReference>
<keyword evidence="2" id="KW-1185">Reference proteome</keyword>
<name>A0AA38UJK7_9AGAR</name>
<reference evidence="1" key="1">
    <citation type="submission" date="2022-08" db="EMBL/GenBank/DDBJ databases">
        <authorList>
            <consortium name="DOE Joint Genome Institute"/>
            <person name="Min B."/>
            <person name="Riley R."/>
            <person name="Sierra-Patev S."/>
            <person name="Naranjo-Ortiz M."/>
            <person name="Looney B."/>
            <person name="Konkel Z."/>
            <person name="Slot J.C."/>
            <person name="Sakamoto Y."/>
            <person name="Steenwyk J.L."/>
            <person name="Rokas A."/>
            <person name="Carro J."/>
            <person name="Camarero S."/>
            <person name="Ferreira P."/>
            <person name="Molpeceres G."/>
            <person name="Ruiz-Duenas F.J."/>
            <person name="Serrano A."/>
            <person name="Henrissat B."/>
            <person name="Drula E."/>
            <person name="Hughes K.W."/>
            <person name="Mata J.L."/>
            <person name="Ishikawa N.K."/>
            <person name="Vargas-Isla R."/>
            <person name="Ushijima S."/>
            <person name="Smith C.A."/>
            <person name="Ahrendt S."/>
            <person name="Andreopoulos W."/>
            <person name="He G."/>
            <person name="Labutti K."/>
            <person name="Lipzen A."/>
            <person name="Ng V."/>
            <person name="Sandor L."/>
            <person name="Barry K."/>
            <person name="Martinez A.T."/>
            <person name="Xiao Y."/>
            <person name="Gibbons J.G."/>
            <person name="Terashima K."/>
            <person name="Hibbett D.S."/>
            <person name="Grigoriev I.V."/>
        </authorList>
    </citation>
    <scope>NUCLEOTIDE SEQUENCE</scope>
    <source>
        <strain evidence="1">TFB9207</strain>
    </source>
</reference>
<gene>
    <name evidence="1" type="ORF">F5878DRAFT_672521</name>
</gene>
<protein>
    <submittedName>
        <fullName evidence="1">Uncharacterized protein</fullName>
    </submittedName>
</protein>
<evidence type="ECO:0000313" key="1">
    <source>
        <dbReference type="EMBL" id="KAJ3840842.1"/>
    </source>
</evidence>
<organism evidence="1 2">
    <name type="scientific">Lentinula raphanica</name>
    <dbReference type="NCBI Taxonomy" id="153919"/>
    <lineage>
        <taxon>Eukaryota</taxon>
        <taxon>Fungi</taxon>
        <taxon>Dikarya</taxon>
        <taxon>Basidiomycota</taxon>
        <taxon>Agaricomycotina</taxon>
        <taxon>Agaricomycetes</taxon>
        <taxon>Agaricomycetidae</taxon>
        <taxon>Agaricales</taxon>
        <taxon>Marasmiineae</taxon>
        <taxon>Omphalotaceae</taxon>
        <taxon>Lentinula</taxon>
    </lineage>
</organism>
<accession>A0AA38UJK7</accession>
<comment type="caution">
    <text evidence="1">The sequence shown here is derived from an EMBL/GenBank/DDBJ whole genome shotgun (WGS) entry which is preliminary data.</text>
</comment>
<dbReference type="AlphaFoldDB" id="A0AA38UJK7"/>
<evidence type="ECO:0000313" key="2">
    <source>
        <dbReference type="Proteomes" id="UP001163846"/>
    </source>
</evidence>